<proteinExistence type="predicted"/>
<dbReference type="Proteomes" id="UP001367508">
    <property type="component" value="Unassembled WGS sequence"/>
</dbReference>
<comment type="caution">
    <text evidence="1">The sequence shown here is derived from an EMBL/GenBank/DDBJ whole genome shotgun (WGS) entry which is preliminary data.</text>
</comment>
<accession>A0AAN9KEW0</accession>
<evidence type="ECO:0000313" key="2">
    <source>
        <dbReference type="Proteomes" id="UP001367508"/>
    </source>
</evidence>
<sequence length="140" mass="16185">MRHIVEAISKRPLSSRTTCKIGIEGVLLEFVLNTVHKIHQPTVGTELALLELSRGIAGTYWELMDFSRGIMVFTLGHYPGSWWSTIHNERRCMIFQEWVMWFGHMIPSPLLWARPHMTTCMAFLTHDDLPGCCTFFAWCT</sequence>
<organism evidence="1 2">
    <name type="scientific">Canavalia gladiata</name>
    <name type="common">Sword bean</name>
    <name type="synonym">Dolichos gladiatus</name>
    <dbReference type="NCBI Taxonomy" id="3824"/>
    <lineage>
        <taxon>Eukaryota</taxon>
        <taxon>Viridiplantae</taxon>
        <taxon>Streptophyta</taxon>
        <taxon>Embryophyta</taxon>
        <taxon>Tracheophyta</taxon>
        <taxon>Spermatophyta</taxon>
        <taxon>Magnoliopsida</taxon>
        <taxon>eudicotyledons</taxon>
        <taxon>Gunneridae</taxon>
        <taxon>Pentapetalae</taxon>
        <taxon>rosids</taxon>
        <taxon>fabids</taxon>
        <taxon>Fabales</taxon>
        <taxon>Fabaceae</taxon>
        <taxon>Papilionoideae</taxon>
        <taxon>50 kb inversion clade</taxon>
        <taxon>NPAAA clade</taxon>
        <taxon>indigoferoid/millettioid clade</taxon>
        <taxon>Phaseoleae</taxon>
        <taxon>Canavalia</taxon>
    </lineage>
</organism>
<gene>
    <name evidence="1" type="ORF">VNO77_33998</name>
</gene>
<name>A0AAN9KEW0_CANGL</name>
<protein>
    <submittedName>
        <fullName evidence="1">Uncharacterized protein</fullName>
    </submittedName>
</protein>
<dbReference type="AlphaFoldDB" id="A0AAN9KEW0"/>
<dbReference type="EMBL" id="JAYMYQ010000008">
    <property type="protein sequence ID" value="KAK7315451.1"/>
    <property type="molecule type" value="Genomic_DNA"/>
</dbReference>
<keyword evidence="2" id="KW-1185">Reference proteome</keyword>
<evidence type="ECO:0000313" key="1">
    <source>
        <dbReference type="EMBL" id="KAK7315451.1"/>
    </source>
</evidence>
<reference evidence="1 2" key="1">
    <citation type="submission" date="2024-01" db="EMBL/GenBank/DDBJ databases">
        <title>The genomes of 5 underutilized Papilionoideae crops provide insights into root nodulation and disease resistanc.</title>
        <authorList>
            <person name="Jiang F."/>
        </authorList>
    </citation>
    <scope>NUCLEOTIDE SEQUENCE [LARGE SCALE GENOMIC DNA]</scope>
    <source>
        <strain evidence="1">LVBAO_FW01</strain>
        <tissue evidence="1">Leaves</tissue>
    </source>
</reference>